<evidence type="ECO:0000256" key="6">
    <source>
        <dbReference type="ARBA" id="ARBA00022723"/>
    </source>
</evidence>
<name>A0ABV9NP06_9GAMM</name>
<feature type="binding site" evidence="10">
    <location>
        <position position="12"/>
    </location>
    <ligand>
        <name>Mg(2+)</name>
        <dbReference type="ChEBI" id="CHEBI:18420"/>
    </ligand>
</feature>
<dbReference type="Pfam" id="PF00702">
    <property type="entry name" value="Hydrolase"/>
    <property type="match status" value="1"/>
</dbReference>
<dbReference type="NCBIfam" id="TIGR01449">
    <property type="entry name" value="PGP_bact"/>
    <property type="match status" value="1"/>
</dbReference>
<feature type="binding site" evidence="10">
    <location>
        <position position="170"/>
    </location>
    <ligand>
        <name>Mg(2+)</name>
        <dbReference type="ChEBI" id="CHEBI:18420"/>
    </ligand>
</feature>
<comment type="cofactor">
    <cofactor evidence="2 10">
        <name>Mg(2+)</name>
        <dbReference type="ChEBI" id="CHEBI:18420"/>
    </cofactor>
</comment>
<evidence type="ECO:0000256" key="4">
    <source>
        <dbReference type="ARBA" id="ARBA00006171"/>
    </source>
</evidence>
<evidence type="ECO:0000256" key="9">
    <source>
        <dbReference type="ARBA" id="ARBA00023277"/>
    </source>
</evidence>
<comment type="similarity">
    <text evidence="4 10">Belongs to the HAD-like hydrolase superfamily. CbbY/CbbZ/Gph/YieH family.</text>
</comment>
<evidence type="ECO:0000256" key="7">
    <source>
        <dbReference type="ARBA" id="ARBA00022801"/>
    </source>
</evidence>
<dbReference type="Proteomes" id="UP001595892">
    <property type="component" value="Unassembled WGS sequence"/>
</dbReference>
<dbReference type="Gene3D" id="3.40.50.1000">
    <property type="entry name" value="HAD superfamily/HAD-like"/>
    <property type="match status" value="1"/>
</dbReference>
<dbReference type="EC" id="3.1.3.18" evidence="5 10"/>
<proteinExistence type="inferred from homology"/>
<dbReference type="PANTHER" id="PTHR43434:SF23">
    <property type="entry name" value="PHOSPHOGLYCOLATE PHOSPHATASE"/>
    <property type="match status" value="1"/>
</dbReference>
<dbReference type="RefSeq" id="WP_377004948.1">
    <property type="nucleotide sequence ID" value="NZ_JBHSGG010000033.1"/>
</dbReference>
<evidence type="ECO:0000313" key="12">
    <source>
        <dbReference type="Proteomes" id="UP001595892"/>
    </source>
</evidence>
<keyword evidence="12" id="KW-1185">Reference proteome</keyword>
<accession>A0ABV9NP06</accession>
<keyword evidence="6 10" id="KW-0479">Metal-binding</keyword>
<dbReference type="InterPro" id="IPR023198">
    <property type="entry name" value="PGP-like_dom2"/>
</dbReference>
<comment type="catalytic activity">
    <reaction evidence="1 10">
        <text>2-phosphoglycolate + H2O = glycolate + phosphate</text>
        <dbReference type="Rhea" id="RHEA:14369"/>
        <dbReference type="ChEBI" id="CHEBI:15377"/>
        <dbReference type="ChEBI" id="CHEBI:29805"/>
        <dbReference type="ChEBI" id="CHEBI:43474"/>
        <dbReference type="ChEBI" id="CHEBI:58033"/>
        <dbReference type="EC" id="3.1.3.18"/>
    </reaction>
</comment>
<reference evidence="12" key="1">
    <citation type="journal article" date="2019" name="Int. J. Syst. Evol. Microbiol.">
        <title>The Global Catalogue of Microorganisms (GCM) 10K type strain sequencing project: providing services to taxonomists for standard genome sequencing and annotation.</title>
        <authorList>
            <consortium name="The Broad Institute Genomics Platform"/>
            <consortium name="The Broad Institute Genome Sequencing Center for Infectious Disease"/>
            <person name="Wu L."/>
            <person name="Ma J."/>
        </authorList>
    </citation>
    <scope>NUCLEOTIDE SEQUENCE [LARGE SCALE GENOMIC DNA]</scope>
    <source>
        <strain evidence="12">CGMCC 1.13574</strain>
    </source>
</reference>
<comment type="function">
    <text evidence="10">Specifically catalyzes the dephosphorylation of 2-phosphoglycolate. Is involved in the dissimilation of the intracellular 2-phosphoglycolate formed during the DNA repair of 3'-phosphoglycolate ends, a major class of DNA lesions induced by oxidative stress.</text>
</comment>
<keyword evidence="7 10" id="KW-0378">Hydrolase</keyword>
<evidence type="ECO:0000256" key="10">
    <source>
        <dbReference type="HAMAP-Rule" id="MF_00495"/>
    </source>
</evidence>
<dbReference type="PANTHER" id="PTHR43434">
    <property type="entry name" value="PHOSPHOGLYCOLATE PHOSPHATASE"/>
    <property type="match status" value="1"/>
</dbReference>
<dbReference type="InterPro" id="IPR037512">
    <property type="entry name" value="PGPase_prok"/>
</dbReference>
<sequence length="225" mass="23477">MSPRIAPLVLFDLDGTLLDTAPDLAAAVNRVLADLGRPAVPESLLRPRVSKGGRALLATALPDLDEAARDALIPPFLAHYAADIASGTRPYPGMEAALARIDRAGSRWGIVTNKPEGLARALVARIGWSARCAVLVGGDTLPVRKPDPAPLLHAARLAGAAPGDCVYVGDDARDVLAARAAGMPSVAALWGYRDADEDPVLWQADRYAQDPFALDDALLAAAVPA</sequence>
<dbReference type="GO" id="GO:0008967">
    <property type="term" value="F:phosphoglycolate phosphatase activity"/>
    <property type="evidence" value="ECO:0007669"/>
    <property type="project" value="UniProtKB-EC"/>
</dbReference>
<dbReference type="EMBL" id="JBHSGG010000033">
    <property type="protein sequence ID" value="MFC4728876.1"/>
    <property type="molecule type" value="Genomic_DNA"/>
</dbReference>
<organism evidence="11 12">
    <name type="scientific">Coralloluteibacterium thermophilum</name>
    <dbReference type="NCBI Taxonomy" id="2707049"/>
    <lineage>
        <taxon>Bacteria</taxon>
        <taxon>Pseudomonadati</taxon>
        <taxon>Pseudomonadota</taxon>
        <taxon>Gammaproteobacteria</taxon>
        <taxon>Lysobacterales</taxon>
        <taxon>Lysobacteraceae</taxon>
        <taxon>Coralloluteibacterium</taxon>
    </lineage>
</organism>
<dbReference type="SFLD" id="SFLDS00003">
    <property type="entry name" value="Haloacid_Dehalogenase"/>
    <property type="match status" value="1"/>
</dbReference>
<evidence type="ECO:0000256" key="3">
    <source>
        <dbReference type="ARBA" id="ARBA00004818"/>
    </source>
</evidence>
<evidence type="ECO:0000256" key="8">
    <source>
        <dbReference type="ARBA" id="ARBA00022842"/>
    </source>
</evidence>
<comment type="caution">
    <text evidence="11">The sequence shown here is derived from an EMBL/GenBank/DDBJ whole genome shotgun (WGS) entry which is preliminary data.</text>
</comment>
<dbReference type="NCBIfam" id="TIGR01509">
    <property type="entry name" value="HAD-SF-IA-v3"/>
    <property type="match status" value="1"/>
</dbReference>
<dbReference type="HAMAP" id="MF_00495">
    <property type="entry name" value="GPH_hydrolase_bact"/>
    <property type="match status" value="1"/>
</dbReference>
<feature type="active site" description="Nucleophile" evidence="10">
    <location>
        <position position="12"/>
    </location>
</feature>
<dbReference type="InterPro" id="IPR006439">
    <property type="entry name" value="HAD-SF_hydro_IA"/>
</dbReference>
<dbReference type="Gene3D" id="1.10.150.240">
    <property type="entry name" value="Putative phosphatase, domain 2"/>
    <property type="match status" value="1"/>
</dbReference>
<evidence type="ECO:0000256" key="5">
    <source>
        <dbReference type="ARBA" id="ARBA00013078"/>
    </source>
</evidence>
<comment type="pathway">
    <text evidence="3 10">Organic acid metabolism; glycolate biosynthesis; glycolate from 2-phosphoglycolate: step 1/1.</text>
</comment>
<keyword evidence="8 10" id="KW-0460">Magnesium</keyword>
<dbReference type="SUPFAM" id="SSF56784">
    <property type="entry name" value="HAD-like"/>
    <property type="match status" value="1"/>
</dbReference>
<dbReference type="NCBIfam" id="TIGR01549">
    <property type="entry name" value="HAD-SF-IA-v1"/>
    <property type="match status" value="1"/>
</dbReference>
<keyword evidence="9 10" id="KW-0119">Carbohydrate metabolism</keyword>
<feature type="binding site" evidence="10">
    <location>
        <position position="14"/>
    </location>
    <ligand>
        <name>Mg(2+)</name>
        <dbReference type="ChEBI" id="CHEBI:18420"/>
    </ligand>
</feature>
<evidence type="ECO:0000313" key="11">
    <source>
        <dbReference type="EMBL" id="MFC4728876.1"/>
    </source>
</evidence>
<dbReference type="InterPro" id="IPR036412">
    <property type="entry name" value="HAD-like_sf"/>
</dbReference>
<dbReference type="InterPro" id="IPR050155">
    <property type="entry name" value="HAD-like_hydrolase_sf"/>
</dbReference>
<dbReference type="InterPro" id="IPR023214">
    <property type="entry name" value="HAD_sf"/>
</dbReference>
<gene>
    <name evidence="11" type="primary">gph</name>
    <name evidence="11" type="ORF">ACFO3Q_11920</name>
</gene>
<evidence type="ECO:0000256" key="2">
    <source>
        <dbReference type="ARBA" id="ARBA00001946"/>
    </source>
</evidence>
<dbReference type="SFLD" id="SFLDG01129">
    <property type="entry name" value="C1.5:_HAD__Beta-PGM__Phosphata"/>
    <property type="match status" value="1"/>
</dbReference>
<protein>
    <recommendedName>
        <fullName evidence="5 10">Phosphoglycolate phosphatase</fullName>
        <shortName evidence="10">PGP</shortName>
        <shortName evidence="10">PGPase</shortName>
        <ecNumber evidence="5 10">3.1.3.18</ecNumber>
    </recommendedName>
</protein>
<evidence type="ECO:0000256" key="1">
    <source>
        <dbReference type="ARBA" id="ARBA00000830"/>
    </source>
</evidence>